<reference evidence="2" key="1">
    <citation type="submission" date="2016-11" db="EMBL/GenBank/DDBJ databases">
        <title>Complete Genome Sequence of alachlor-degrading Sphingomonas sp. strain JJ-A5.</title>
        <authorList>
            <person name="Lee H."/>
            <person name="Ka J.-O."/>
        </authorList>
    </citation>
    <scope>NUCLEOTIDE SEQUENCE [LARGE SCALE GENOMIC DNA]</scope>
    <source>
        <strain evidence="2">JJ-A5</strain>
    </source>
</reference>
<name>A0A1L3ZX92_9SPHN</name>
<organism evidence="1 2">
    <name type="scientific">Tardibacter chloracetimidivorans</name>
    <dbReference type="NCBI Taxonomy" id="1921510"/>
    <lineage>
        <taxon>Bacteria</taxon>
        <taxon>Pseudomonadati</taxon>
        <taxon>Pseudomonadota</taxon>
        <taxon>Alphaproteobacteria</taxon>
        <taxon>Sphingomonadales</taxon>
        <taxon>Sphingomonadaceae</taxon>
        <taxon>Tardibacter</taxon>
    </lineage>
</organism>
<protein>
    <submittedName>
        <fullName evidence="1">Uncharacterized protein</fullName>
    </submittedName>
</protein>
<dbReference type="EMBL" id="CP018221">
    <property type="protein sequence ID" value="API60230.1"/>
    <property type="molecule type" value="Genomic_DNA"/>
</dbReference>
<dbReference type="AlphaFoldDB" id="A0A1L3ZX92"/>
<dbReference type="OrthoDB" id="7281829at2"/>
<evidence type="ECO:0000313" key="1">
    <source>
        <dbReference type="EMBL" id="API60230.1"/>
    </source>
</evidence>
<keyword evidence="2" id="KW-1185">Reference proteome</keyword>
<sequence length="139" mass="15294">MSRTNINLDAAEAACKEYGLPYHRQGSSLWDRDDISAYTAMMTFWMSGGADMLSQALGLLGFDRNTVNGLLSRLQATQLAFRRGHVPDVPGVSSEEGRVLEEMSRAFGGSVAKIVKLEHAWRRLNGWSDDGFQVAPFPG</sequence>
<proteinExistence type="predicted"/>
<dbReference type="STRING" id="1921510.BSL82_13790"/>
<dbReference type="Proteomes" id="UP000182063">
    <property type="component" value="Chromosome"/>
</dbReference>
<accession>A0A1L3ZX92</accession>
<dbReference type="KEGG" id="sphj:BSL82_13790"/>
<dbReference type="RefSeq" id="WP_158010902.1">
    <property type="nucleotide sequence ID" value="NZ_CP018221.1"/>
</dbReference>
<gene>
    <name evidence="1" type="ORF">BSL82_13790</name>
</gene>
<evidence type="ECO:0000313" key="2">
    <source>
        <dbReference type="Proteomes" id="UP000182063"/>
    </source>
</evidence>